<keyword evidence="3 6" id="KW-0808">Transferase</keyword>
<dbReference type="PANTHER" id="PTHR10629:SF52">
    <property type="entry name" value="DNA (CYTOSINE-5)-METHYLTRANSFERASE 1"/>
    <property type="match status" value="1"/>
</dbReference>
<dbReference type="GO" id="GO:0003886">
    <property type="term" value="F:DNA (cytosine-5-)-methyltransferase activity"/>
    <property type="evidence" value="ECO:0007669"/>
    <property type="project" value="UniProtKB-EC"/>
</dbReference>
<dbReference type="PANTHER" id="PTHR10629">
    <property type="entry name" value="CYTOSINE-SPECIFIC METHYLTRANSFERASE"/>
    <property type="match status" value="1"/>
</dbReference>
<evidence type="ECO:0000256" key="2">
    <source>
        <dbReference type="ARBA" id="ARBA00022603"/>
    </source>
</evidence>
<dbReference type="InterPro" id="IPR029063">
    <property type="entry name" value="SAM-dependent_MTases_sf"/>
</dbReference>
<comment type="caution">
    <text evidence="8">The sequence shown here is derived from an EMBL/GenBank/DDBJ whole genome shotgun (WGS) entry which is preliminary data.</text>
</comment>
<dbReference type="Gene3D" id="3.40.50.150">
    <property type="entry name" value="Vaccinia Virus protein VP39"/>
    <property type="match status" value="1"/>
</dbReference>
<dbReference type="EMBL" id="QSLN01000011">
    <property type="protein sequence ID" value="RDV82327.1"/>
    <property type="molecule type" value="Genomic_DNA"/>
</dbReference>
<name>A0A3D8P2A1_9THEO</name>
<dbReference type="PROSITE" id="PS00095">
    <property type="entry name" value="C5_MTASE_2"/>
    <property type="match status" value="1"/>
</dbReference>
<dbReference type="GO" id="GO:0044027">
    <property type="term" value="P:negative regulation of gene expression via chromosomal CpG island methylation"/>
    <property type="evidence" value="ECO:0007669"/>
    <property type="project" value="TreeGrafter"/>
</dbReference>
<dbReference type="Proteomes" id="UP000256329">
    <property type="component" value="Unassembled WGS sequence"/>
</dbReference>
<dbReference type="GO" id="GO:0003677">
    <property type="term" value="F:DNA binding"/>
    <property type="evidence" value="ECO:0007669"/>
    <property type="project" value="TreeGrafter"/>
</dbReference>
<evidence type="ECO:0000256" key="4">
    <source>
        <dbReference type="ARBA" id="ARBA00022691"/>
    </source>
</evidence>
<organism evidence="8 9">
    <name type="scientific">Ammonifex thiophilus</name>
    <dbReference type="NCBI Taxonomy" id="444093"/>
    <lineage>
        <taxon>Bacteria</taxon>
        <taxon>Bacillati</taxon>
        <taxon>Bacillota</taxon>
        <taxon>Clostridia</taxon>
        <taxon>Thermoanaerobacterales</taxon>
        <taxon>Thermoanaerobacteraceae</taxon>
        <taxon>Ammonifex</taxon>
    </lineage>
</organism>
<accession>A0A3D8P2A1</accession>
<gene>
    <name evidence="8" type="ORF">DXX99_07895</name>
</gene>
<evidence type="ECO:0000256" key="5">
    <source>
        <dbReference type="ARBA" id="ARBA00022747"/>
    </source>
</evidence>
<dbReference type="InterPro" id="IPR031303">
    <property type="entry name" value="C5_meth_CS"/>
</dbReference>
<sequence length="422" mass="46616">MPDGSPSRLRRWVPVGLPVVSLFTGAGGLDLGMERAGFETRVAVEVAPYCQETLALNRARGYWPHLRAVFGDIREVRPAELLRAAGLAPGEAFLVTGGPPCQAFSTAGKRLSVQDPRGGLLFSYIEVVRAVRPRFFVFENVRGILSAAIRHRPLAERGDKSRPLAPEEELGSLLRRVVLPLLREGLGYEVVYGVLNAADYGVPQDRQRVFFIGSRDWELGSSGYLEHGAEMPIALLFPPTHSRDGSGGLPRWRTLADALEGLEDREPEYIPYSPARAAVFALVPPGCNWRYLRDRYGEEFAQRVLGGAYRSSGGRVGFWRRLAWDRPCPTLVANPVQKGTGLCHPEETRPLSVREYARVQQFPDDYVFAGTTAQKYTQIGNAVPVGLAEYLGRRLRELAEGTHPVRARRGGAQGWVQGVLFA</sequence>
<proteinExistence type="inferred from homology"/>
<evidence type="ECO:0000256" key="3">
    <source>
        <dbReference type="ARBA" id="ARBA00022679"/>
    </source>
</evidence>
<dbReference type="OrthoDB" id="1722287at2"/>
<dbReference type="PROSITE" id="PS51679">
    <property type="entry name" value="SAM_MT_C5"/>
    <property type="match status" value="1"/>
</dbReference>
<keyword evidence="2 6" id="KW-0489">Methyltransferase</keyword>
<protein>
    <recommendedName>
        <fullName evidence="1">DNA (cytosine-5-)-methyltransferase</fullName>
        <ecNumber evidence="1">2.1.1.37</ecNumber>
    </recommendedName>
</protein>
<dbReference type="InterPro" id="IPR001525">
    <property type="entry name" value="C5_MeTfrase"/>
</dbReference>
<dbReference type="Gene3D" id="3.90.120.10">
    <property type="entry name" value="DNA Methylase, subunit A, domain 2"/>
    <property type="match status" value="1"/>
</dbReference>
<dbReference type="EC" id="2.1.1.37" evidence="1"/>
<reference evidence="8 9" key="1">
    <citation type="submission" date="2018-08" db="EMBL/GenBank/DDBJ databases">
        <title>Form III RuBisCO-mediated autotrophy in Thermodesulfobium bacteria.</title>
        <authorList>
            <person name="Toshchakov S.V."/>
            <person name="Kublanov I.V."/>
            <person name="Frolov E."/>
            <person name="Bonch-Osmolovskaya E.A."/>
            <person name="Tourova T.P."/>
            <person name="Chernych N.A."/>
            <person name="Lebedinsky A.V."/>
        </authorList>
    </citation>
    <scope>NUCLEOTIDE SEQUENCE [LARGE SCALE GENOMIC DNA]</scope>
    <source>
        <strain evidence="8 9">SR</strain>
    </source>
</reference>
<evidence type="ECO:0000313" key="8">
    <source>
        <dbReference type="EMBL" id="RDV82327.1"/>
    </source>
</evidence>
<dbReference type="Pfam" id="PF00145">
    <property type="entry name" value="DNA_methylase"/>
    <property type="match status" value="3"/>
</dbReference>
<dbReference type="PRINTS" id="PR00105">
    <property type="entry name" value="C5METTRFRASE"/>
</dbReference>
<dbReference type="AlphaFoldDB" id="A0A3D8P2A1"/>
<evidence type="ECO:0000256" key="1">
    <source>
        <dbReference type="ARBA" id="ARBA00011975"/>
    </source>
</evidence>
<keyword evidence="4 6" id="KW-0949">S-adenosyl-L-methionine</keyword>
<keyword evidence="5" id="KW-0680">Restriction system</keyword>
<dbReference type="GO" id="GO:0009307">
    <property type="term" value="P:DNA restriction-modification system"/>
    <property type="evidence" value="ECO:0007669"/>
    <property type="project" value="UniProtKB-KW"/>
</dbReference>
<dbReference type="InterPro" id="IPR050390">
    <property type="entry name" value="C5-Methyltransferase"/>
</dbReference>
<evidence type="ECO:0000256" key="6">
    <source>
        <dbReference type="PROSITE-ProRule" id="PRU01016"/>
    </source>
</evidence>
<evidence type="ECO:0000313" key="9">
    <source>
        <dbReference type="Proteomes" id="UP000256329"/>
    </source>
</evidence>
<dbReference type="GO" id="GO:0032259">
    <property type="term" value="P:methylation"/>
    <property type="evidence" value="ECO:0007669"/>
    <property type="project" value="UniProtKB-KW"/>
</dbReference>
<feature type="active site" evidence="6">
    <location>
        <position position="101"/>
    </location>
</feature>
<keyword evidence="9" id="KW-1185">Reference proteome</keyword>
<dbReference type="SUPFAM" id="SSF53335">
    <property type="entry name" value="S-adenosyl-L-methionine-dependent methyltransferases"/>
    <property type="match status" value="1"/>
</dbReference>
<dbReference type="NCBIfam" id="TIGR00675">
    <property type="entry name" value="dcm"/>
    <property type="match status" value="1"/>
</dbReference>
<evidence type="ECO:0000256" key="7">
    <source>
        <dbReference type="RuleBase" id="RU000416"/>
    </source>
</evidence>
<comment type="similarity">
    <text evidence="6 7">Belongs to the class I-like SAM-binding methyltransferase superfamily. C5-methyltransferase family.</text>
</comment>